<reference evidence="1" key="1">
    <citation type="journal article" date="2022" name="Int. J. Mol. Sci.">
        <title>Draft Genome of Tanacetum Coccineum: Genomic Comparison of Closely Related Tanacetum-Family Plants.</title>
        <authorList>
            <person name="Yamashiro T."/>
            <person name="Shiraishi A."/>
            <person name="Nakayama K."/>
            <person name="Satake H."/>
        </authorList>
    </citation>
    <scope>NUCLEOTIDE SEQUENCE</scope>
</reference>
<organism evidence="1 2">
    <name type="scientific">Tanacetum coccineum</name>
    <dbReference type="NCBI Taxonomy" id="301880"/>
    <lineage>
        <taxon>Eukaryota</taxon>
        <taxon>Viridiplantae</taxon>
        <taxon>Streptophyta</taxon>
        <taxon>Embryophyta</taxon>
        <taxon>Tracheophyta</taxon>
        <taxon>Spermatophyta</taxon>
        <taxon>Magnoliopsida</taxon>
        <taxon>eudicotyledons</taxon>
        <taxon>Gunneridae</taxon>
        <taxon>Pentapetalae</taxon>
        <taxon>asterids</taxon>
        <taxon>campanulids</taxon>
        <taxon>Asterales</taxon>
        <taxon>Asteraceae</taxon>
        <taxon>Asteroideae</taxon>
        <taxon>Anthemideae</taxon>
        <taxon>Anthemidinae</taxon>
        <taxon>Tanacetum</taxon>
    </lineage>
</organism>
<gene>
    <name evidence="1" type="ORF">Tco_0927030</name>
</gene>
<comment type="caution">
    <text evidence="1">The sequence shown here is derived from an EMBL/GenBank/DDBJ whole genome shotgun (WGS) entry which is preliminary data.</text>
</comment>
<reference evidence="1" key="2">
    <citation type="submission" date="2022-01" db="EMBL/GenBank/DDBJ databases">
        <authorList>
            <person name="Yamashiro T."/>
            <person name="Shiraishi A."/>
            <person name="Satake H."/>
            <person name="Nakayama K."/>
        </authorList>
    </citation>
    <scope>NUCLEOTIDE SEQUENCE</scope>
</reference>
<evidence type="ECO:0000313" key="2">
    <source>
        <dbReference type="Proteomes" id="UP001151760"/>
    </source>
</evidence>
<dbReference type="Proteomes" id="UP001151760">
    <property type="component" value="Unassembled WGS sequence"/>
</dbReference>
<proteinExistence type="predicted"/>
<keyword evidence="2" id="KW-1185">Reference proteome</keyword>
<protein>
    <submittedName>
        <fullName evidence="1">Uncharacterized protein</fullName>
    </submittedName>
</protein>
<accession>A0ABQ5DBJ1</accession>
<dbReference type="EMBL" id="BQNB010015153">
    <property type="protein sequence ID" value="GJT36611.1"/>
    <property type="molecule type" value="Genomic_DNA"/>
</dbReference>
<sequence>MGMTKVGFMQLGNAEKRGNALGEPGFQYHRLSTLDQCLVELGSFDTHYAYSIDERESRLVVMLILKSEEYMAKGRIARGWERVHRSLEHHISIGSIRNDRNYRKGKQKQSFPDESIIKDLVPHLREPQSSFVKTDRMGHQACASTTMSVK</sequence>
<evidence type="ECO:0000313" key="1">
    <source>
        <dbReference type="EMBL" id="GJT36611.1"/>
    </source>
</evidence>
<name>A0ABQ5DBJ1_9ASTR</name>